<organism evidence="2 3">
    <name type="scientific">Belliella pelovolcani</name>
    <dbReference type="NCBI Taxonomy" id="529505"/>
    <lineage>
        <taxon>Bacteria</taxon>
        <taxon>Pseudomonadati</taxon>
        <taxon>Bacteroidota</taxon>
        <taxon>Cytophagia</taxon>
        <taxon>Cytophagales</taxon>
        <taxon>Cyclobacteriaceae</taxon>
        <taxon>Belliella</taxon>
    </lineage>
</organism>
<keyword evidence="1" id="KW-0812">Transmembrane</keyword>
<feature type="transmembrane region" description="Helical" evidence="1">
    <location>
        <begin position="130"/>
        <end position="152"/>
    </location>
</feature>
<name>A0A1N7PSM6_9BACT</name>
<dbReference type="Proteomes" id="UP000186026">
    <property type="component" value="Unassembled WGS sequence"/>
</dbReference>
<reference evidence="3" key="1">
    <citation type="submission" date="2017-01" db="EMBL/GenBank/DDBJ databases">
        <authorList>
            <person name="Varghese N."/>
            <person name="Submissions S."/>
        </authorList>
    </citation>
    <scope>NUCLEOTIDE SEQUENCE [LARGE SCALE GENOMIC DNA]</scope>
    <source>
        <strain evidence="3">DSM 46698</strain>
    </source>
</reference>
<dbReference type="EMBL" id="FTOP01000020">
    <property type="protein sequence ID" value="SIT13653.1"/>
    <property type="molecule type" value="Genomic_DNA"/>
</dbReference>
<dbReference type="AlphaFoldDB" id="A0A1N7PSM6"/>
<evidence type="ECO:0000313" key="3">
    <source>
        <dbReference type="Proteomes" id="UP000186026"/>
    </source>
</evidence>
<evidence type="ECO:0000313" key="2">
    <source>
        <dbReference type="EMBL" id="SIT13653.1"/>
    </source>
</evidence>
<feature type="transmembrane region" description="Helical" evidence="1">
    <location>
        <begin position="101"/>
        <end position="118"/>
    </location>
</feature>
<gene>
    <name evidence="2" type="ORF">SAMN05421761_12023</name>
</gene>
<feature type="transmembrane region" description="Helical" evidence="1">
    <location>
        <begin position="71"/>
        <end position="89"/>
    </location>
</feature>
<sequence length="171" mass="19548">MIPSQNHSPSTCPIPPKKIQVFTSLGEDLGNLYEPPIFQSSNLPILIPQSLVNYFLFLFRRRHISTIFRKAYFTPQLVILPTLITNPSITLPIPRGTQSPNLPIFIPQSFINYFLFLFRRRHISTIFRKAYFTLQLVILPTLITNPSITLPIPRGTQSPNLPILIPQSLIN</sequence>
<keyword evidence="1" id="KW-0472">Membrane</keyword>
<protein>
    <submittedName>
        <fullName evidence="2">Uncharacterized protein</fullName>
    </submittedName>
</protein>
<keyword evidence="1" id="KW-1133">Transmembrane helix</keyword>
<proteinExistence type="predicted"/>
<accession>A0A1N7PSM6</accession>
<feature type="transmembrane region" description="Helical" evidence="1">
    <location>
        <begin position="41"/>
        <end position="59"/>
    </location>
</feature>
<evidence type="ECO:0000256" key="1">
    <source>
        <dbReference type="SAM" id="Phobius"/>
    </source>
</evidence>
<keyword evidence="3" id="KW-1185">Reference proteome</keyword>